<dbReference type="Pfam" id="PF14801">
    <property type="entry name" value="TrmI-like_N"/>
    <property type="match status" value="1"/>
</dbReference>
<accession>A0A382ELT1</accession>
<protein>
    <submittedName>
        <fullName evidence="1">Uncharacterized protein</fullName>
    </submittedName>
</protein>
<proteinExistence type="predicted"/>
<dbReference type="Gene3D" id="3.10.330.20">
    <property type="match status" value="1"/>
</dbReference>
<evidence type="ECO:0000313" key="1">
    <source>
        <dbReference type="EMBL" id="SVB51349.1"/>
    </source>
</evidence>
<gene>
    <name evidence="1" type="ORF">METZ01_LOCUS204203</name>
</gene>
<dbReference type="InterPro" id="IPR014816">
    <property type="entry name" value="tRNA_MeTrfase_Gcd14"/>
</dbReference>
<feature type="non-terminal residue" evidence="1">
    <location>
        <position position="1"/>
    </location>
</feature>
<dbReference type="AlphaFoldDB" id="A0A382ELT1"/>
<reference evidence="1" key="1">
    <citation type="submission" date="2018-05" db="EMBL/GenBank/DDBJ databases">
        <authorList>
            <person name="Lanie J.A."/>
            <person name="Ng W.-L."/>
            <person name="Kazmierczak K.M."/>
            <person name="Andrzejewski T.M."/>
            <person name="Davidsen T.M."/>
            <person name="Wayne K.J."/>
            <person name="Tettelin H."/>
            <person name="Glass J.I."/>
            <person name="Rusch D."/>
            <person name="Podicherti R."/>
            <person name="Tsui H.-C.T."/>
            <person name="Winkler M.E."/>
        </authorList>
    </citation>
    <scope>NUCLEOTIDE SEQUENCE</scope>
</reference>
<sequence>VLLVDRKDRRYLVTLVVAGEFHSHTGVIDHDDLIG</sequence>
<organism evidence="1">
    <name type="scientific">marine metagenome</name>
    <dbReference type="NCBI Taxonomy" id="408172"/>
    <lineage>
        <taxon>unclassified sequences</taxon>
        <taxon>metagenomes</taxon>
        <taxon>ecological metagenomes</taxon>
    </lineage>
</organism>
<name>A0A382ELT1_9ZZZZ</name>
<dbReference type="PROSITE" id="PS51620">
    <property type="entry name" value="SAM_TRM61"/>
    <property type="match status" value="1"/>
</dbReference>
<feature type="non-terminal residue" evidence="1">
    <location>
        <position position="35"/>
    </location>
</feature>
<dbReference type="EMBL" id="UINC01045059">
    <property type="protein sequence ID" value="SVB51349.1"/>
    <property type="molecule type" value="Genomic_DNA"/>
</dbReference>
<dbReference type="GO" id="GO:0031515">
    <property type="term" value="C:tRNA (m1A) methyltransferase complex"/>
    <property type="evidence" value="ECO:0007669"/>
    <property type="project" value="InterPro"/>
</dbReference>
<dbReference type="GO" id="GO:0160107">
    <property type="term" value="F:tRNA (adenine(58)-N1)-methyltransferase activity"/>
    <property type="evidence" value="ECO:0007669"/>
    <property type="project" value="InterPro"/>
</dbReference>
<dbReference type="GO" id="GO:0030488">
    <property type="term" value="P:tRNA methylation"/>
    <property type="evidence" value="ECO:0007669"/>
    <property type="project" value="InterPro"/>
</dbReference>